<dbReference type="GO" id="GO:0005634">
    <property type="term" value="C:nucleus"/>
    <property type="evidence" value="ECO:0007669"/>
    <property type="project" value="TreeGrafter"/>
</dbReference>
<reference evidence="10 11" key="1">
    <citation type="submission" date="2017-03" db="EMBL/GenBank/DDBJ databases">
        <title>Genomes of endolithic fungi from Antarctica.</title>
        <authorList>
            <person name="Coleine C."/>
            <person name="Masonjones S."/>
            <person name="Stajich J.E."/>
        </authorList>
    </citation>
    <scope>NUCLEOTIDE SEQUENCE [LARGE SCALE GENOMIC DNA]</scope>
    <source>
        <strain evidence="10 11">CCFEE 5311</strain>
    </source>
</reference>
<keyword evidence="2" id="KW-0808">Transferase</keyword>
<feature type="compositionally biased region" description="Low complexity" evidence="7">
    <location>
        <begin position="294"/>
        <end position="305"/>
    </location>
</feature>
<dbReference type="PANTHER" id="PTHR45747:SF4">
    <property type="entry name" value="HISTONE-LYSINE N-METHYLTRANSFERASE E(Z)"/>
    <property type="match status" value="1"/>
</dbReference>
<dbReference type="InterPro" id="IPR026489">
    <property type="entry name" value="CXC_dom"/>
</dbReference>
<dbReference type="PROSITE" id="PS50280">
    <property type="entry name" value="SET"/>
    <property type="match status" value="1"/>
</dbReference>
<dbReference type="PANTHER" id="PTHR45747">
    <property type="entry name" value="HISTONE-LYSINE N-METHYLTRANSFERASE E(Z)"/>
    <property type="match status" value="1"/>
</dbReference>
<sequence>MTSKGDWSTADYDVRAISPPLSTLANHWNMEEPTSVVPQPVVDQPKDVDHNDPFREWRTRQKPRVDATSGSSTKRKSTLKGLLDRSNDRTNHITNNKSDPSEPRGRLKPSKPTLEQLPARKENLERVHVLHYKTTGDTGNMLTPKAANMQSQVNGFSLATGGNDVLSSPAGACDAKDKVATEQVDIVLSPKIPLKTASQAGTKRPRGSEPPTSPSKRLKLVVCRVNRSSSERLPAIAERQTTTSTQRSHSERTVHEPALSRPTQSASPTTALGPVMSTEKRTLPDEQDLAGLDTPSRPTQSSRPPIAALGLSKQVEFALGKYLEELRGDSEYWNRLLLRRSRLSLASRSAEAVASEHAHENTNKPYSGKPYSGKPYSFAKLKPLKLIKVATGSTPAKTIKFQVQPMSSAGSGAKITFVCPVVAIDVKTDMPSYAHYVEIKDNFLAPNVRAMQAWPYFNDEFDYAKQGGGLKELFSLDVDGRSKKLLRLAQAQKIEGYVESTLRDIAITWADVLRFLFADLGYLDVGSEKDALQALAHRKQSCDEEFTRKAERTTIVLSSLAPSTPQKLGMAAVLCETFLRMTKFSLWHVARRHMYDAVENKDTQHATDLESLTCGICLRLDCPYHGTLKEHEEGDEEEESEPQPAALMDIVHPPNINFRTRTALARAPEDTSEPAKPVNKRTLQYWQQFVYQSEEREPFSPCNHPGTSCEDALCSCFTEKLTCEKTCACPSDCLRKFHGWICRHDKPRKNQTMMCFEDERCYCFKLGRECDPDLCGTCGVAEVLDPLYRFDPTMQMGRCQHASIQRSVTKRTVIGDSRIHGLGLYAGENVKRCEFVGEYKGELIDRTESDRRGAVYEHQKLSYLFLVNKSQEIDSTYFGTKIRFINHASTSVGNLYPRVFLVNTVQRIALFASEDIKIGDELFFDYGPQFPRDQLGGKIAGSTKSVPRTHRVNAIDEDFYEVARVKDAHGNTRATKAGQKSRPDKTETKHTGPPTGVDSRPSRKSAHLEQERESKDELEADTKTLRPVAARLSAYNISDSGPGVGGAVRKDTAAGAEDESDGFEPSGSAEEESEDDEIDEADSEQEEPARTRRHRNGKLVRVGGKRGGARR</sequence>
<feature type="compositionally biased region" description="Basic and acidic residues" evidence="7">
    <location>
        <begin position="1006"/>
        <end position="1022"/>
    </location>
</feature>
<dbReference type="Pfam" id="PF00856">
    <property type="entry name" value="SET"/>
    <property type="match status" value="1"/>
</dbReference>
<feature type="region of interest" description="Disordered" evidence="7">
    <location>
        <begin position="29"/>
        <end position="122"/>
    </location>
</feature>
<dbReference type="InterPro" id="IPR046341">
    <property type="entry name" value="SET_dom_sf"/>
</dbReference>
<dbReference type="InterPro" id="IPR045318">
    <property type="entry name" value="EZH1/2-like"/>
</dbReference>
<feature type="region of interest" description="Disordered" evidence="7">
    <location>
        <begin position="195"/>
        <end position="305"/>
    </location>
</feature>
<dbReference type="EMBL" id="NAJP01000017">
    <property type="protein sequence ID" value="TKA43733.1"/>
    <property type="molecule type" value="Genomic_DNA"/>
</dbReference>
<feature type="compositionally biased region" description="Polar residues" evidence="7">
    <location>
        <begin position="261"/>
        <end position="270"/>
    </location>
</feature>
<evidence type="ECO:0000256" key="4">
    <source>
        <dbReference type="ARBA" id="ARBA00023015"/>
    </source>
</evidence>
<dbReference type="GO" id="GO:0140951">
    <property type="term" value="F:histone H3K27 trimethyltransferase activity"/>
    <property type="evidence" value="ECO:0007669"/>
    <property type="project" value="UniProtKB-EC"/>
</dbReference>
<evidence type="ECO:0000259" key="8">
    <source>
        <dbReference type="PROSITE" id="PS50280"/>
    </source>
</evidence>
<feature type="region of interest" description="Disordered" evidence="7">
    <location>
        <begin position="970"/>
        <end position="1022"/>
    </location>
</feature>
<dbReference type="AlphaFoldDB" id="A0A4U0V5G7"/>
<dbReference type="Gene3D" id="2.170.270.10">
    <property type="entry name" value="SET domain"/>
    <property type="match status" value="1"/>
</dbReference>
<evidence type="ECO:0000256" key="1">
    <source>
        <dbReference type="ARBA" id="ARBA00022603"/>
    </source>
</evidence>
<evidence type="ECO:0000256" key="5">
    <source>
        <dbReference type="ARBA" id="ARBA00023163"/>
    </source>
</evidence>
<feature type="compositionally biased region" description="Basic residues" evidence="7">
    <location>
        <begin position="1091"/>
        <end position="1111"/>
    </location>
</feature>
<feature type="compositionally biased region" description="Low complexity" evidence="7">
    <location>
        <begin position="238"/>
        <end position="247"/>
    </location>
</feature>
<organism evidence="10 11">
    <name type="scientific">Friedmanniomyces endolithicus</name>
    <dbReference type="NCBI Taxonomy" id="329885"/>
    <lineage>
        <taxon>Eukaryota</taxon>
        <taxon>Fungi</taxon>
        <taxon>Dikarya</taxon>
        <taxon>Ascomycota</taxon>
        <taxon>Pezizomycotina</taxon>
        <taxon>Dothideomycetes</taxon>
        <taxon>Dothideomycetidae</taxon>
        <taxon>Mycosphaerellales</taxon>
        <taxon>Teratosphaeriaceae</taxon>
        <taxon>Friedmanniomyces</taxon>
    </lineage>
</organism>
<keyword evidence="5" id="KW-0804">Transcription</keyword>
<keyword evidence="1" id="KW-0489">Methyltransferase</keyword>
<evidence type="ECO:0000313" key="10">
    <source>
        <dbReference type="EMBL" id="TKA43733.1"/>
    </source>
</evidence>
<evidence type="ECO:0000259" key="9">
    <source>
        <dbReference type="PROSITE" id="PS51633"/>
    </source>
</evidence>
<evidence type="ECO:0000256" key="6">
    <source>
        <dbReference type="ARBA" id="ARBA00048568"/>
    </source>
</evidence>
<feature type="compositionally biased region" description="Basic and acidic residues" evidence="7">
    <location>
        <begin position="44"/>
        <end position="65"/>
    </location>
</feature>
<feature type="compositionally biased region" description="Basic and acidic residues" evidence="7">
    <location>
        <begin position="981"/>
        <end position="990"/>
    </location>
</feature>
<feature type="domain" description="CXC" evidence="9">
    <location>
        <begin position="680"/>
        <end position="795"/>
    </location>
</feature>
<dbReference type="InterPro" id="IPR001214">
    <property type="entry name" value="SET_dom"/>
</dbReference>
<dbReference type="PROSITE" id="PS51633">
    <property type="entry name" value="CXC"/>
    <property type="match status" value="1"/>
</dbReference>
<evidence type="ECO:0000256" key="3">
    <source>
        <dbReference type="ARBA" id="ARBA00022691"/>
    </source>
</evidence>
<comment type="caution">
    <text evidence="10">The sequence shown here is derived from an EMBL/GenBank/DDBJ whole genome shotgun (WGS) entry which is preliminary data.</text>
</comment>
<evidence type="ECO:0008006" key="12">
    <source>
        <dbReference type="Google" id="ProtNLM"/>
    </source>
</evidence>
<evidence type="ECO:0000256" key="7">
    <source>
        <dbReference type="SAM" id="MobiDB-lite"/>
    </source>
</evidence>
<dbReference type="STRING" id="329885.A0A4U0V5G7"/>
<evidence type="ECO:0000256" key="2">
    <source>
        <dbReference type="ARBA" id="ARBA00022679"/>
    </source>
</evidence>
<protein>
    <recommendedName>
        <fullName evidence="12">SET domain-containing protein</fullName>
    </recommendedName>
</protein>
<dbReference type="GO" id="GO:0032259">
    <property type="term" value="P:methylation"/>
    <property type="evidence" value="ECO:0007669"/>
    <property type="project" value="UniProtKB-KW"/>
</dbReference>
<feature type="compositionally biased region" description="Acidic residues" evidence="7">
    <location>
        <begin position="1069"/>
        <end position="1086"/>
    </location>
</feature>
<dbReference type="OrthoDB" id="6141102at2759"/>
<accession>A0A4U0V5G7</accession>
<dbReference type="SUPFAM" id="SSF82199">
    <property type="entry name" value="SET domain"/>
    <property type="match status" value="1"/>
</dbReference>
<dbReference type="InterPro" id="IPR041355">
    <property type="entry name" value="Pre-SET_CXC"/>
</dbReference>
<keyword evidence="3" id="KW-0949">S-adenosyl-L-methionine</keyword>
<gene>
    <name evidence="10" type="ORF">B0A54_05492</name>
</gene>
<dbReference type="GO" id="GO:0031507">
    <property type="term" value="P:heterochromatin formation"/>
    <property type="evidence" value="ECO:0007669"/>
    <property type="project" value="TreeGrafter"/>
</dbReference>
<feature type="compositionally biased region" description="Basic and acidic residues" evidence="7">
    <location>
        <begin position="82"/>
        <end position="91"/>
    </location>
</feature>
<keyword evidence="4" id="KW-0805">Transcription regulation</keyword>
<feature type="domain" description="SET" evidence="8">
    <location>
        <begin position="810"/>
        <end position="927"/>
    </location>
</feature>
<evidence type="ECO:0000313" key="11">
    <source>
        <dbReference type="Proteomes" id="UP000310066"/>
    </source>
</evidence>
<proteinExistence type="predicted"/>
<dbReference type="SMART" id="SM00317">
    <property type="entry name" value="SET"/>
    <property type="match status" value="1"/>
</dbReference>
<dbReference type="Pfam" id="PF18264">
    <property type="entry name" value="preSET_CXC"/>
    <property type="match status" value="1"/>
</dbReference>
<name>A0A4U0V5G7_9PEZI</name>
<comment type="catalytic activity">
    <reaction evidence="6">
        <text>L-lysyl(27)-[histone H3] + 3 S-adenosyl-L-methionine = N(6),N(6),N(6)-trimethyl-L-lysyl(27)-[histone H3] + 3 S-adenosyl-L-homocysteine + 3 H(+)</text>
        <dbReference type="Rhea" id="RHEA:60292"/>
        <dbReference type="Rhea" id="RHEA-COMP:15535"/>
        <dbReference type="Rhea" id="RHEA-COMP:15548"/>
        <dbReference type="ChEBI" id="CHEBI:15378"/>
        <dbReference type="ChEBI" id="CHEBI:29969"/>
        <dbReference type="ChEBI" id="CHEBI:57856"/>
        <dbReference type="ChEBI" id="CHEBI:59789"/>
        <dbReference type="ChEBI" id="CHEBI:61961"/>
        <dbReference type="EC" id="2.1.1.356"/>
    </reaction>
</comment>
<feature type="region of interest" description="Disordered" evidence="7">
    <location>
        <begin position="1036"/>
        <end position="1111"/>
    </location>
</feature>
<dbReference type="Proteomes" id="UP000310066">
    <property type="component" value="Unassembled WGS sequence"/>
</dbReference>
<dbReference type="GO" id="GO:0003682">
    <property type="term" value="F:chromatin binding"/>
    <property type="evidence" value="ECO:0007669"/>
    <property type="project" value="TreeGrafter"/>
</dbReference>